<dbReference type="CDD" id="cd16936">
    <property type="entry name" value="HATPase_RsbW-like"/>
    <property type="match status" value="1"/>
</dbReference>
<dbReference type="InterPro" id="IPR050267">
    <property type="entry name" value="Anti-sigma-factor_SerPK"/>
</dbReference>
<dbReference type="GO" id="GO:0004674">
    <property type="term" value="F:protein serine/threonine kinase activity"/>
    <property type="evidence" value="ECO:0007669"/>
    <property type="project" value="UniProtKB-KW"/>
</dbReference>
<keyword evidence="4" id="KW-1185">Reference proteome</keyword>
<dbReference type="PANTHER" id="PTHR35526">
    <property type="entry name" value="ANTI-SIGMA-F FACTOR RSBW-RELATED"/>
    <property type="match status" value="1"/>
</dbReference>
<dbReference type="SUPFAM" id="SSF55874">
    <property type="entry name" value="ATPase domain of HSP90 chaperone/DNA topoisomerase II/histidine kinase"/>
    <property type="match status" value="1"/>
</dbReference>
<evidence type="ECO:0000313" key="4">
    <source>
        <dbReference type="Proteomes" id="UP000054804"/>
    </source>
</evidence>
<dbReference type="EMBL" id="LOCL01000032">
    <property type="protein sequence ID" value="KUF18073.1"/>
    <property type="molecule type" value="Genomic_DNA"/>
</dbReference>
<dbReference type="InterPro" id="IPR003594">
    <property type="entry name" value="HATPase_dom"/>
</dbReference>
<evidence type="ECO:0000313" key="3">
    <source>
        <dbReference type="EMBL" id="KUF18073.1"/>
    </source>
</evidence>
<organism evidence="3 4">
    <name type="scientific">Streptomyces silvensis</name>
    <dbReference type="NCBI Taxonomy" id="1765722"/>
    <lineage>
        <taxon>Bacteria</taxon>
        <taxon>Bacillati</taxon>
        <taxon>Actinomycetota</taxon>
        <taxon>Actinomycetes</taxon>
        <taxon>Kitasatosporales</taxon>
        <taxon>Streptomycetaceae</taxon>
        <taxon>Streptomyces</taxon>
    </lineage>
</organism>
<keyword evidence="1" id="KW-0808">Transferase</keyword>
<dbReference type="STRING" id="1765722.AT728_20840"/>
<dbReference type="Proteomes" id="UP000054804">
    <property type="component" value="Unassembled WGS sequence"/>
</dbReference>
<proteinExistence type="predicted"/>
<comment type="caution">
    <text evidence="3">The sequence shown here is derived from an EMBL/GenBank/DDBJ whole genome shotgun (WGS) entry which is preliminary data.</text>
</comment>
<accession>A0A0W7X5B3</accession>
<dbReference type="OrthoDB" id="5184679at2"/>
<protein>
    <recommendedName>
        <fullName evidence="2">Histidine kinase/HSP90-like ATPase domain-containing protein</fullName>
    </recommendedName>
</protein>
<dbReference type="PANTHER" id="PTHR35526:SF3">
    <property type="entry name" value="ANTI-SIGMA-F FACTOR RSBW"/>
    <property type="match status" value="1"/>
</dbReference>
<sequence>MRIAEAVEPLTTVETVETEDISCADARSAVREVLKEMSRGLPQPQMQRLRDDALLVASELTANALLHAGHLTHFSARLTGDEIELRVGDASTEVPRRQPAAPGRPGGHGWMVVQRLCSRLDVVVEPDGKTIVAALELP</sequence>
<dbReference type="InterPro" id="IPR036890">
    <property type="entry name" value="HATPase_C_sf"/>
</dbReference>
<dbReference type="AlphaFoldDB" id="A0A0W7X5B3"/>
<gene>
    <name evidence="3" type="ORF">AT728_20840</name>
</gene>
<name>A0A0W7X5B3_9ACTN</name>
<dbReference type="Gene3D" id="3.30.565.10">
    <property type="entry name" value="Histidine kinase-like ATPase, C-terminal domain"/>
    <property type="match status" value="1"/>
</dbReference>
<keyword evidence="1" id="KW-0723">Serine/threonine-protein kinase</keyword>
<evidence type="ECO:0000259" key="2">
    <source>
        <dbReference type="Pfam" id="PF13581"/>
    </source>
</evidence>
<reference evidence="3 4" key="1">
    <citation type="submission" date="2015-12" db="EMBL/GenBank/DDBJ databases">
        <title>Draft genome sequence of Streptomyces silvensis ATCC 53525, a producer of novel hormone antagonists.</title>
        <authorList>
            <person name="Johnston C.W."/>
            <person name="Li Y."/>
            <person name="Magarvey N.A."/>
        </authorList>
    </citation>
    <scope>NUCLEOTIDE SEQUENCE [LARGE SCALE GENOMIC DNA]</scope>
    <source>
        <strain evidence="3 4">ATCC 53525</strain>
    </source>
</reference>
<keyword evidence="1" id="KW-0418">Kinase</keyword>
<dbReference type="RefSeq" id="WP_058847851.1">
    <property type="nucleotide sequence ID" value="NZ_LOCL01000032.1"/>
</dbReference>
<evidence type="ECO:0000256" key="1">
    <source>
        <dbReference type="ARBA" id="ARBA00022527"/>
    </source>
</evidence>
<feature type="domain" description="Histidine kinase/HSP90-like ATPase" evidence="2">
    <location>
        <begin position="26"/>
        <end position="132"/>
    </location>
</feature>
<dbReference type="Pfam" id="PF13581">
    <property type="entry name" value="HATPase_c_2"/>
    <property type="match status" value="1"/>
</dbReference>